<evidence type="ECO:0000259" key="4">
    <source>
        <dbReference type="PROSITE" id="PS50932"/>
    </source>
</evidence>
<dbReference type="SUPFAM" id="SSF47413">
    <property type="entry name" value="lambda repressor-like DNA-binding domains"/>
    <property type="match status" value="1"/>
</dbReference>
<feature type="domain" description="HTH lacI-type" evidence="4">
    <location>
        <begin position="9"/>
        <end position="63"/>
    </location>
</feature>
<dbReference type="PANTHER" id="PTHR30146:SF109">
    <property type="entry name" value="HTH-TYPE TRANSCRIPTIONAL REGULATOR GALS"/>
    <property type="match status" value="1"/>
</dbReference>
<dbReference type="GO" id="GO:0003677">
    <property type="term" value="F:DNA binding"/>
    <property type="evidence" value="ECO:0007669"/>
    <property type="project" value="UniProtKB-KW"/>
</dbReference>
<dbReference type="RefSeq" id="WP_082740258.1">
    <property type="nucleotide sequence ID" value="NZ_JAUSVM010000001.1"/>
</dbReference>
<dbReference type="Gene3D" id="1.10.260.40">
    <property type="entry name" value="lambda repressor-like DNA-binding domains"/>
    <property type="match status" value="1"/>
</dbReference>
<accession>A0ABU0GM82</accession>
<dbReference type="InterPro" id="IPR028082">
    <property type="entry name" value="Peripla_BP_I"/>
</dbReference>
<evidence type="ECO:0000313" key="5">
    <source>
        <dbReference type="EMBL" id="MDQ0425841.1"/>
    </source>
</evidence>
<dbReference type="Proteomes" id="UP001240250">
    <property type="component" value="Unassembled WGS sequence"/>
</dbReference>
<dbReference type="PANTHER" id="PTHR30146">
    <property type="entry name" value="LACI-RELATED TRANSCRIPTIONAL REPRESSOR"/>
    <property type="match status" value="1"/>
</dbReference>
<evidence type="ECO:0000313" key="6">
    <source>
        <dbReference type="Proteomes" id="UP001240250"/>
    </source>
</evidence>
<dbReference type="Pfam" id="PF13377">
    <property type="entry name" value="Peripla_BP_3"/>
    <property type="match status" value="1"/>
</dbReference>
<sequence>MTGRTGRAPTLDEVAERAGVSRSAASRVINNANHVSPATRRAVERAVRDLGYVPNVTAQALARQRVGAVVLAASHDNAELFGDPFFGQVIVGVTSALENTDLDLKLLLCHSERGHDRVRRMLRRPRADGVMVMALRGDDPLQRMVEESGLPAVYGGRPLHGQPAWYVDVDNRGGGRSAAEHLVGLGRRRVASIAGPTDSHAAVARQDGVADALSAARLDPTLVEHADFTRDGGARAMERLLERAPDLDAVAVASDNMAVGAVQVLRRGGRRVPQDVAVVGYDDLPVAQLAQPALTTVQQPIRALGYEMARLLLAVVAGEEPSSLLLPTRLVVRDSAPVAVPAHGA</sequence>
<evidence type="ECO:0000256" key="1">
    <source>
        <dbReference type="ARBA" id="ARBA00023015"/>
    </source>
</evidence>
<evidence type="ECO:0000256" key="2">
    <source>
        <dbReference type="ARBA" id="ARBA00023125"/>
    </source>
</evidence>
<reference evidence="5 6" key="1">
    <citation type="submission" date="2023-07" db="EMBL/GenBank/DDBJ databases">
        <title>Sequencing the genomes of 1000 actinobacteria strains.</title>
        <authorList>
            <person name="Klenk H.-P."/>
        </authorList>
    </citation>
    <scope>NUCLEOTIDE SEQUENCE [LARGE SCALE GENOMIC DNA]</scope>
    <source>
        <strain evidence="5 6">DSM 14785</strain>
    </source>
</reference>
<keyword evidence="6" id="KW-1185">Reference proteome</keyword>
<dbReference type="EMBL" id="JAUSVM010000001">
    <property type="protein sequence ID" value="MDQ0425841.1"/>
    <property type="molecule type" value="Genomic_DNA"/>
</dbReference>
<dbReference type="InterPro" id="IPR010982">
    <property type="entry name" value="Lambda_DNA-bd_dom_sf"/>
</dbReference>
<organism evidence="5 6">
    <name type="scientific">Cellulomonas iranensis</name>
    <dbReference type="NCBI Taxonomy" id="76862"/>
    <lineage>
        <taxon>Bacteria</taxon>
        <taxon>Bacillati</taxon>
        <taxon>Actinomycetota</taxon>
        <taxon>Actinomycetes</taxon>
        <taxon>Micrococcales</taxon>
        <taxon>Cellulomonadaceae</taxon>
        <taxon>Cellulomonas</taxon>
    </lineage>
</organism>
<comment type="caution">
    <text evidence="5">The sequence shown here is derived from an EMBL/GenBank/DDBJ whole genome shotgun (WGS) entry which is preliminary data.</text>
</comment>
<keyword evidence="3" id="KW-0804">Transcription</keyword>
<dbReference type="Gene3D" id="3.40.50.2300">
    <property type="match status" value="2"/>
</dbReference>
<evidence type="ECO:0000256" key="3">
    <source>
        <dbReference type="ARBA" id="ARBA00023163"/>
    </source>
</evidence>
<dbReference type="InterPro" id="IPR046335">
    <property type="entry name" value="LacI/GalR-like_sensor"/>
</dbReference>
<dbReference type="CDD" id="cd06267">
    <property type="entry name" value="PBP1_LacI_sugar_binding-like"/>
    <property type="match status" value="1"/>
</dbReference>
<dbReference type="CDD" id="cd01392">
    <property type="entry name" value="HTH_LacI"/>
    <property type="match status" value="1"/>
</dbReference>
<dbReference type="SUPFAM" id="SSF53822">
    <property type="entry name" value="Periplasmic binding protein-like I"/>
    <property type="match status" value="1"/>
</dbReference>
<name>A0ABU0GM82_9CELL</name>
<dbReference type="InterPro" id="IPR000843">
    <property type="entry name" value="HTH_LacI"/>
</dbReference>
<keyword evidence="2 5" id="KW-0238">DNA-binding</keyword>
<proteinExistence type="predicted"/>
<gene>
    <name evidence="5" type="ORF">JO380_002222</name>
</gene>
<dbReference type="PROSITE" id="PS50932">
    <property type="entry name" value="HTH_LACI_2"/>
    <property type="match status" value="1"/>
</dbReference>
<dbReference type="Pfam" id="PF00356">
    <property type="entry name" value="LacI"/>
    <property type="match status" value="1"/>
</dbReference>
<keyword evidence="1" id="KW-0805">Transcription regulation</keyword>
<protein>
    <submittedName>
        <fullName evidence="5">DNA-binding LacI/PurR family transcriptional regulator</fullName>
    </submittedName>
</protein>
<dbReference type="SMART" id="SM00354">
    <property type="entry name" value="HTH_LACI"/>
    <property type="match status" value="1"/>
</dbReference>
<dbReference type="PROSITE" id="PS00356">
    <property type="entry name" value="HTH_LACI_1"/>
    <property type="match status" value="1"/>
</dbReference>